<sequence length="495" mass="53831">MSAKYLLCGADSYSSEPRRTRPHRSFFGRTYNNLSSISECKNNGECVINKKNRTSCKACRLRKCLLVGMSKSGSRYGRRSNWFKIHCLLQDQNAAAAAAAVGHHQPHHHHQHHNGSTRSSPHHQQQQPPHHQSQPPPFGSPLYPAGLVHPGHHFLTTDKFLQARLNGYGAAAALMTAAVQDDASCRRQADAIMGVHHHQHHHHHRNRHHNNNNSSSNNNNLNNNGVDRRHRHRYDDDDEEDDDDDDCGGRRRRDDDDEDDGERNDNNNDDEDSPKGGHRRRRRPSASDDSGGSSMPDDEDNRGSNHHRRKTASPVLRHHHRSPSCTTGGTPPAFRQLSTSPSASSTGSGDAKRIRMSVSPSSATVGSSPVSGFHSPYYPLSVTRPGLTPFVGGGLTLSMAAAGWHAAVAAGRTAAGGDLLLSSPAPGGVAVEQEYPIDLSLKTTAAKYNRSPPHAPQSAGGRHSVTDDPEAAATATTLPPSPLDLTKRTAEVSFD</sequence>
<evidence type="ECO:0000259" key="11">
    <source>
        <dbReference type="PROSITE" id="PS51030"/>
    </source>
</evidence>
<proteinExistence type="predicted"/>
<evidence type="ECO:0000256" key="3">
    <source>
        <dbReference type="ARBA" id="ARBA00022771"/>
    </source>
</evidence>
<keyword evidence="9" id="KW-0539">Nucleus</keyword>
<keyword evidence="13" id="KW-1185">Reference proteome</keyword>
<name>A0A6G0YGZ7_APHCR</name>
<keyword evidence="5" id="KW-0805">Transcription regulation</keyword>
<comment type="caution">
    <text evidence="12">The sequence shown here is derived from an EMBL/GenBank/DDBJ whole genome shotgun (WGS) entry which is preliminary data.</text>
</comment>
<feature type="compositionally biased region" description="Basic residues" evidence="10">
    <location>
        <begin position="195"/>
        <end position="210"/>
    </location>
</feature>
<evidence type="ECO:0000256" key="9">
    <source>
        <dbReference type="ARBA" id="ARBA00023242"/>
    </source>
</evidence>
<dbReference type="PROSITE" id="PS51030">
    <property type="entry name" value="NUCLEAR_REC_DBD_2"/>
    <property type="match status" value="1"/>
</dbReference>
<dbReference type="InterPro" id="IPR050200">
    <property type="entry name" value="Nuclear_hormone_rcpt_NR3"/>
</dbReference>
<keyword evidence="7" id="KW-0804">Transcription</keyword>
<dbReference type="Gene3D" id="3.30.50.10">
    <property type="entry name" value="Erythroid Transcription Factor GATA-1, subunit A"/>
    <property type="match status" value="1"/>
</dbReference>
<feature type="compositionally biased region" description="Acidic residues" evidence="10">
    <location>
        <begin position="255"/>
        <end position="272"/>
    </location>
</feature>
<dbReference type="SUPFAM" id="SSF57716">
    <property type="entry name" value="Glucocorticoid receptor-like (DNA-binding domain)"/>
    <property type="match status" value="1"/>
</dbReference>
<feature type="compositionally biased region" description="Basic residues" evidence="10">
    <location>
        <begin position="304"/>
        <end position="322"/>
    </location>
</feature>
<protein>
    <submittedName>
        <fullName evidence="12">Protein suppressor 2 of zeste-like</fullName>
    </submittedName>
</protein>
<keyword evidence="6" id="KW-0238">DNA-binding</keyword>
<feature type="compositionally biased region" description="Low complexity" evidence="10">
    <location>
        <begin position="338"/>
        <end position="349"/>
    </location>
</feature>
<dbReference type="InterPro" id="IPR001628">
    <property type="entry name" value="Znf_hrmn_rcpt"/>
</dbReference>
<dbReference type="SMART" id="SM00399">
    <property type="entry name" value="ZnF_C4"/>
    <property type="match status" value="1"/>
</dbReference>
<feature type="domain" description="Nuclear receptor" evidence="11">
    <location>
        <begin position="1"/>
        <end position="76"/>
    </location>
</feature>
<dbReference type="EMBL" id="VUJU01004048">
    <property type="protein sequence ID" value="KAF0755703.1"/>
    <property type="molecule type" value="Genomic_DNA"/>
</dbReference>
<keyword evidence="8" id="KW-0675">Receptor</keyword>
<evidence type="ECO:0000256" key="4">
    <source>
        <dbReference type="ARBA" id="ARBA00022833"/>
    </source>
</evidence>
<dbReference type="GO" id="GO:0008270">
    <property type="term" value="F:zinc ion binding"/>
    <property type="evidence" value="ECO:0007669"/>
    <property type="project" value="UniProtKB-KW"/>
</dbReference>
<dbReference type="AlphaFoldDB" id="A0A6G0YGZ7"/>
<feature type="region of interest" description="Disordered" evidence="10">
    <location>
        <begin position="447"/>
        <end position="495"/>
    </location>
</feature>
<evidence type="ECO:0000256" key="8">
    <source>
        <dbReference type="ARBA" id="ARBA00023170"/>
    </source>
</evidence>
<keyword evidence="4" id="KW-0862">Zinc</keyword>
<feature type="region of interest" description="Disordered" evidence="10">
    <location>
        <begin position="195"/>
        <end position="372"/>
    </location>
</feature>
<dbReference type="GO" id="GO:0043565">
    <property type="term" value="F:sequence-specific DNA binding"/>
    <property type="evidence" value="ECO:0007669"/>
    <property type="project" value="InterPro"/>
</dbReference>
<evidence type="ECO:0000256" key="2">
    <source>
        <dbReference type="ARBA" id="ARBA00022723"/>
    </source>
</evidence>
<evidence type="ECO:0000313" key="12">
    <source>
        <dbReference type="EMBL" id="KAF0755703.1"/>
    </source>
</evidence>
<accession>A0A6G0YGZ7</accession>
<feature type="compositionally biased region" description="Basic residues" evidence="10">
    <location>
        <begin position="104"/>
        <end position="115"/>
    </location>
</feature>
<reference evidence="12 13" key="1">
    <citation type="submission" date="2019-08" db="EMBL/GenBank/DDBJ databases">
        <title>Whole genome of Aphis craccivora.</title>
        <authorList>
            <person name="Voronova N.V."/>
            <person name="Shulinski R.S."/>
            <person name="Bandarenka Y.V."/>
            <person name="Zhorov D.G."/>
            <person name="Warner D."/>
        </authorList>
    </citation>
    <scope>NUCLEOTIDE SEQUENCE [LARGE SCALE GENOMIC DNA]</scope>
    <source>
        <strain evidence="12">180601</strain>
        <tissue evidence="12">Whole Body</tissue>
    </source>
</reference>
<gene>
    <name evidence="12" type="ORF">FWK35_00037270</name>
</gene>
<evidence type="ECO:0000256" key="7">
    <source>
        <dbReference type="ARBA" id="ARBA00023163"/>
    </source>
</evidence>
<dbReference type="Proteomes" id="UP000478052">
    <property type="component" value="Unassembled WGS sequence"/>
</dbReference>
<evidence type="ECO:0000256" key="1">
    <source>
        <dbReference type="ARBA" id="ARBA00004123"/>
    </source>
</evidence>
<comment type="subcellular location">
    <subcellularLocation>
        <location evidence="1">Nucleus</location>
    </subcellularLocation>
</comment>
<feature type="region of interest" description="Disordered" evidence="10">
    <location>
        <begin position="98"/>
        <end position="145"/>
    </location>
</feature>
<feature type="compositionally biased region" description="Low complexity" evidence="10">
    <location>
        <begin position="122"/>
        <end position="133"/>
    </location>
</feature>
<evidence type="ECO:0000256" key="5">
    <source>
        <dbReference type="ARBA" id="ARBA00023015"/>
    </source>
</evidence>
<dbReference type="GO" id="GO:0005634">
    <property type="term" value="C:nucleus"/>
    <property type="evidence" value="ECO:0007669"/>
    <property type="project" value="UniProtKB-SubCell"/>
</dbReference>
<evidence type="ECO:0000256" key="6">
    <source>
        <dbReference type="ARBA" id="ARBA00023125"/>
    </source>
</evidence>
<dbReference type="InterPro" id="IPR013088">
    <property type="entry name" value="Znf_NHR/GATA"/>
</dbReference>
<dbReference type="PANTHER" id="PTHR48092">
    <property type="entry name" value="KNIRPS-RELATED PROTEIN-RELATED"/>
    <property type="match status" value="1"/>
</dbReference>
<feature type="compositionally biased region" description="Basic and acidic residues" evidence="10">
    <location>
        <begin position="485"/>
        <end position="495"/>
    </location>
</feature>
<evidence type="ECO:0000313" key="13">
    <source>
        <dbReference type="Proteomes" id="UP000478052"/>
    </source>
</evidence>
<evidence type="ECO:0000256" key="10">
    <source>
        <dbReference type="SAM" id="MobiDB-lite"/>
    </source>
</evidence>
<dbReference type="GO" id="GO:0003700">
    <property type="term" value="F:DNA-binding transcription factor activity"/>
    <property type="evidence" value="ECO:0007669"/>
    <property type="project" value="InterPro"/>
</dbReference>
<keyword evidence="3" id="KW-0863">Zinc-finger</keyword>
<dbReference type="OrthoDB" id="5850793at2759"/>
<feature type="compositionally biased region" description="Acidic residues" evidence="10">
    <location>
        <begin position="236"/>
        <end position="246"/>
    </location>
</feature>
<organism evidence="12 13">
    <name type="scientific">Aphis craccivora</name>
    <name type="common">Cowpea aphid</name>
    <dbReference type="NCBI Taxonomy" id="307492"/>
    <lineage>
        <taxon>Eukaryota</taxon>
        <taxon>Metazoa</taxon>
        <taxon>Ecdysozoa</taxon>
        <taxon>Arthropoda</taxon>
        <taxon>Hexapoda</taxon>
        <taxon>Insecta</taxon>
        <taxon>Pterygota</taxon>
        <taxon>Neoptera</taxon>
        <taxon>Paraneoptera</taxon>
        <taxon>Hemiptera</taxon>
        <taxon>Sternorrhyncha</taxon>
        <taxon>Aphidomorpha</taxon>
        <taxon>Aphidoidea</taxon>
        <taxon>Aphididae</taxon>
        <taxon>Aphidini</taxon>
        <taxon>Aphis</taxon>
        <taxon>Aphis</taxon>
    </lineage>
</organism>
<keyword evidence="2" id="KW-0479">Metal-binding</keyword>
<feature type="compositionally biased region" description="Low complexity" evidence="10">
    <location>
        <begin position="357"/>
        <end position="372"/>
    </location>
</feature>
<feature type="compositionally biased region" description="Low complexity" evidence="10">
    <location>
        <begin position="211"/>
        <end position="224"/>
    </location>
</feature>
<dbReference type="Pfam" id="PF00105">
    <property type="entry name" value="zf-C4"/>
    <property type="match status" value="1"/>
</dbReference>